<name>A0A2D3UX56_9PEZI</name>
<dbReference type="Gene3D" id="1.20.1280.50">
    <property type="match status" value="1"/>
</dbReference>
<dbReference type="AlphaFoldDB" id="A0A2D3UX56"/>
<evidence type="ECO:0000259" key="1">
    <source>
        <dbReference type="Pfam" id="PF00646"/>
    </source>
</evidence>
<reference evidence="2 3" key="1">
    <citation type="submission" date="2016-03" db="EMBL/GenBank/DDBJ databases">
        <authorList>
            <person name="Ploux O."/>
        </authorList>
    </citation>
    <scope>NUCLEOTIDE SEQUENCE [LARGE SCALE GENOMIC DNA]</scope>
    <source>
        <strain evidence="2 3">URUG2</strain>
    </source>
</reference>
<protein>
    <recommendedName>
        <fullName evidence="1">F-box domain-containing protein</fullName>
    </recommendedName>
</protein>
<dbReference type="SUPFAM" id="SSF81383">
    <property type="entry name" value="F-box domain"/>
    <property type="match status" value="1"/>
</dbReference>
<dbReference type="Pfam" id="PF00646">
    <property type="entry name" value="F-box"/>
    <property type="match status" value="1"/>
</dbReference>
<evidence type="ECO:0000313" key="3">
    <source>
        <dbReference type="Proteomes" id="UP000225277"/>
    </source>
</evidence>
<proteinExistence type="predicted"/>
<dbReference type="InterPro" id="IPR036047">
    <property type="entry name" value="F-box-like_dom_sf"/>
</dbReference>
<evidence type="ECO:0000313" key="2">
    <source>
        <dbReference type="EMBL" id="CZT15706.1"/>
    </source>
</evidence>
<gene>
    <name evidence="2" type="ORF">RCC_01540</name>
</gene>
<organism evidence="2 3">
    <name type="scientific">Ramularia collo-cygni</name>
    <dbReference type="NCBI Taxonomy" id="112498"/>
    <lineage>
        <taxon>Eukaryota</taxon>
        <taxon>Fungi</taxon>
        <taxon>Dikarya</taxon>
        <taxon>Ascomycota</taxon>
        <taxon>Pezizomycotina</taxon>
        <taxon>Dothideomycetes</taxon>
        <taxon>Dothideomycetidae</taxon>
        <taxon>Mycosphaerellales</taxon>
        <taxon>Mycosphaerellaceae</taxon>
        <taxon>Ramularia</taxon>
    </lineage>
</organism>
<dbReference type="GeneID" id="35596779"/>
<dbReference type="OrthoDB" id="3800738at2759"/>
<dbReference type="RefSeq" id="XP_023622602.1">
    <property type="nucleotide sequence ID" value="XM_023766834.1"/>
</dbReference>
<accession>A0A2D3UX56</accession>
<dbReference type="Proteomes" id="UP000225277">
    <property type="component" value="Unassembled WGS sequence"/>
</dbReference>
<sequence>MTSATRALAVPELLEMILLHLPVRSLIRAQRVSSEWHNGITFSKTLRARVAFLSPCPESGTLSSGESITTFNPTIIPPPDRASLNTAVKLARKNNIPTSAFPLGIPFTISSLLSRPKGPWMDRLISQPPPRESITITTLWTSDIRFSEGGENSTSRFQTLGPSATCQITLTGNLLTWGEVGRSLRERIAEVQEQNRALSMVRGRFTRWEPARVAWVRLDGAVRDTEERVVREMGADLA</sequence>
<dbReference type="EMBL" id="FJUY01000002">
    <property type="protein sequence ID" value="CZT15706.1"/>
    <property type="molecule type" value="Genomic_DNA"/>
</dbReference>
<keyword evidence="3" id="KW-1185">Reference proteome</keyword>
<feature type="domain" description="F-box" evidence="1">
    <location>
        <begin position="11"/>
        <end position="38"/>
    </location>
</feature>
<dbReference type="CDD" id="cd09917">
    <property type="entry name" value="F-box_SF"/>
    <property type="match status" value="1"/>
</dbReference>
<dbReference type="InterPro" id="IPR001810">
    <property type="entry name" value="F-box_dom"/>
</dbReference>